<dbReference type="GO" id="GO:0005886">
    <property type="term" value="C:plasma membrane"/>
    <property type="evidence" value="ECO:0007669"/>
    <property type="project" value="TreeGrafter"/>
</dbReference>
<feature type="coiled-coil region" evidence="1">
    <location>
        <begin position="216"/>
        <end position="261"/>
    </location>
</feature>
<dbReference type="OMA" id="WIRISNS"/>
<name>G0QIW8_ICHMU</name>
<keyword evidence="4" id="KW-1185">Reference proteome</keyword>
<keyword evidence="2" id="KW-1133">Transmembrane helix</keyword>
<dbReference type="InterPro" id="IPR045122">
    <property type="entry name" value="Csc1-like"/>
</dbReference>
<accession>G0QIW8</accession>
<dbReference type="OrthoDB" id="291748at2759"/>
<feature type="transmembrane region" description="Helical" evidence="2">
    <location>
        <begin position="513"/>
        <end position="534"/>
    </location>
</feature>
<dbReference type="InParanoid" id="G0QIW8"/>
<feature type="transmembrane region" description="Helical" evidence="2">
    <location>
        <begin position="33"/>
        <end position="53"/>
    </location>
</feature>
<dbReference type="EMBL" id="GL983042">
    <property type="protein sequence ID" value="EGR34853.1"/>
    <property type="molecule type" value="Genomic_DNA"/>
</dbReference>
<dbReference type="GO" id="GO:0005227">
    <property type="term" value="F:calcium-activated cation channel activity"/>
    <property type="evidence" value="ECO:0007669"/>
    <property type="project" value="InterPro"/>
</dbReference>
<feature type="transmembrane region" description="Helical" evidence="2">
    <location>
        <begin position="419"/>
        <end position="440"/>
    </location>
</feature>
<dbReference type="STRING" id="857967.G0QIW8"/>
<feature type="transmembrane region" description="Helical" evidence="2">
    <location>
        <begin position="584"/>
        <end position="613"/>
    </location>
</feature>
<evidence type="ECO:0000256" key="1">
    <source>
        <dbReference type="SAM" id="Coils"/>
    </source>
</evidence>
<feature type="transmembrane region" description="Helical" evidence="2">
    <location>
        <begin position="343"/>
        <end position="366"/>
    </location>
</feature>
<feature type="transmembrane region" description="Helical" evidence="2">
    <location>
        <begin position="689"/>
        <end position="710"/>
    </location>
</feature>
<keyword evidence="1" id="KW-0175">Coiled coil</keyword>
<gene>
    <name evidence="3" type="ORF">IMG5_000810</name>
</gene>
<evidence type="ECO:0008006" key="5">
    <source>
        <dbReference type="Google" id="ProtNLM"/>
    </source>
</evidence>
<sequence>MVVNKLENKQYSLNCNISEFEQYGIELRLFFEFLKYSIIAFFVMSIISIPSLVKIFNQSDNDPYFEISIFSKFSLSNQPFLILENIPEQSTEQEKQQIIQINKQQANIYVQESVKKYKKNIYFLLKKHIRLLWAAIPDIINCFFFFFFIYFLRFKRKQIYSKRKHAQPSDYAIEITGFPKFINQEYIIHEHFQKNLNVDVFECYLVRKYFSFLTLYKQKQLIYDKIKAKKQKLKQKNEKESQKLNKLIEKQQKIKTELQNKYSLITNKKQMFQSKKAFLIIDKHSQKQMLKNEYKKQWNFYFCNNYSDNFKLFGQYPLKINFKPDEPSNILWENIEVSKSRNFISTLTSILLMFCTFGIILIANIAQPQKKYNCKQILNMTKECQCQNYSYSNIMENNQIKEMCYDILVQYYTVQALNIIMGIIIWVINLVNQIIIIKLVKFNKYKTVTKETTLTLIKIFLSFFINTSIIPLLSQANIFGIIPSIYVSYFIPPLKQVQEDKKDQFSIDFDRKWYDLVGFKIICTVLISLIVSIIKNILLLPIFKCLNTLKVYFVTIKSSQKEANEKIIDQNFYIILYYAQSLNIIFTCLFYSSGMPILLLIGGLNLLVQYWFCKYTILRICKYPPIYDKSLSRSVFNIVPFALFFHLCIGIYMYSQPQIFPQNIEDLNLNKEYQLEDQENNIKNRAFKLIYLFIILFIILGLDLLNRIFFSPWIFSKLFFRAKNNVFNYKPYQDFYQKISGHMLQTYNIKSNLKYKSIVQTIENHINGDNFEENYDEQKQDNINFENININLQN</sequence>
<keyword evidence="2" id="KW-0472">Membrane</keyword>
<dbReference type="eggNOG" id="ENOG502S1C7">
    <property type="taxonomic scope" value="Eukaryota"/>
</dbReference>
<evidence type="ECO:0000313" key="3">
    <source>
        <dbReference type="EMBL" id="EGR34853.1"/>
    </source>
</evidence>
<feature type="transmembrane region" description="Helical" evidence="2">
    <location>
        <begin position="131"/>
        <end position="152"/>
    </location>
</feature>
<dbReference type="AlphaFoldDB" id="G0QIW8"/>
<proteinExistence type="predicted"/>
<dbReference type="GeneID" id="14911106"/>
<dbReference type="PANTHER" id="PTHR13018">
    <property type="entry name" value="PROBABLE MEMBRANE PROTEIN DUF221-RELATED"/>
    <property type="match status" value="1"/>
</dbReference>
<reference evidence="3 4" key="1">
    <citation type="submission" date="2011-07" db="EMBL/GenBank/DDBJ databases">
        <authorList>
            <person name="Coyne R."/>
            <person name="Brami D."/>
            <person name="Johnson J."/>
            <person name="Hostetler J."/>
            <person name="Hannick L."/>
            <person name="Clark T."/>
            <person name="Cassidy-Hanley D."/>
            <person name="Inman J."/>
        </authorList>
    </citation>
    <scope>NUCLEOTIDE SEQUENCE [LARGE SCALE GENOMIC DNA]</scope>
    <source>
        <strain evidence="3 4">G5</strain>
    </source>
</reference>
<organism evidence="3 4">
    <name type="scientific">Ichthyophthirius multifiliis</name>
    <name type="common">White spot disease agent</name>
    <name type="synonym">Ich</name>
    <dbReference type="NCBI Taxonomy" id="5932"/>
    <lineage>
        <taxon>Eukaryota</taxon>
        <taxon>Sar</taxon>
        <taxon>Alveolata</taxon>
        <taxon>Ciliophora</taxon>
        <taxon>Intramacronucleata</taxon>
        <taxon>Oligohymenophorea</taxon>
        <taxon>Hymenostomatida</taxon>
        <taxon>Ophryoglenina</taxon>
        <taxon>Ichthyophthirius</taxon>
    </lineage>
</organism>
<feature type="transmembrane region" description="Helical" evidence="2">
    <location>
        <begin position="634"/>
        <end position="654"/>
    </location>
</feature>
<dbReference type="RefSeq" id="XP_004040157.1">
    <property type="nucleotide sequence ID" value="XM_004040109.1"/>
</dbReference>
<dbReference type="Proteomes" id="UP000008983">
    <property type="component" value="Unassembled WGS sequence"/>
</dbReference>
<protein>
    <recommendedName>
        <fullName evidence="5">CSC1/OSCA1-like 7TM region domain-containing protein</fullName>
    </recommendedName>
</protein>
<evidence type="ECO:0000256" key="2">
    <source>
        <dbReference type="SAM" id="Phobius"/>
    </source>
</evidence>
<evidence type="ECO:0000313" key="4">
    <source>
        <dbReference type="Proteomes" id="UP000008983"/>
    </source>
</evidence>
<keyword evidence="2" id="KW-0812">Transmembrane</keyword>
<dbReference type="PANTHER" id="PTHR13018:SF135">
    <property type="entry name" value="CSC1_OSCA1-LIKE 7TM REGION DOMAIN-CONTAINING PROTEIN"/>
    <property type="match status" value="1"/>
</dbReference>